<evidence type="ECO:0000256" key="1">
    <source>
        <dbReference type="SAM" id="MobiDB-lite"/>
    </source>
</evidence>
<keyword evidence="3" id="KW-1185">Reference proteome</keyword>
<protein>
    <submittedName>
        <fullName evidence="2">Uncharacterized protein</fullName>
    </submittedName>
</protein>
<dbReference type="OrthoDB" id="5343383at2759"/>
<dbReference type="STRING" id="43265.A0A545UUP3"/>
<accession>A0A545UUP3</accession>
<proteinExistence type="predicted"/>
<dbReference type="Proteomes" id="UP000315783">
    <property type="component" value="Unassembled WGS sequence"/>
</dbReference>
<organism evidence="2 3">
    <name type="scientific">Cordyceps javanica</name>
    <dbReference type="NCBI Taxonomy" id="43265"/>
    <lineage>
        <taxon>Eukaryota</taxon>
        <taxon>Fungi</taxon>
        <taxon>Dikarya</taxon>
        <taxon>Ascomycota</taxon>
        <taxon>Pezizomycotina</taxon>
        <taxon>Sordariomycetes</taxon>
        <taxon>Hypocreomycetidae</taxon>
        <taxon>Hypocreales</taxon>
        <taxon>Cordycipitaceae</taxon>
        <taxon>Cordyceps</taxon>
    </lineage>
</organism>
<feature type="region of interest" description="Disordered" evidence="1">
    <location>
        <begin position="266"/>
        <end position="294"/>
    </location>
</feature>
<dbReference type="AlphaFoldDB" id="A0A545UUP3"/>
<feature type="region of interest" description="Disordered" evidence="1">
    <location>
        <begin position="139"/>
        <end position="165"/>
    </location>
</feature>
<reference evidence="2 3" key="1">
    <citation type="journal article" date="2019" name="Appl. Microbiol. Biotechnol.">
        <title>Genome sequence of Isaria javanica and comparative genome analysis insights into family S53 peptidase evolution in fungal entomopathogens.</title>
        <authorList>
            <person name="Lin R."/>
            <person name="Zhang X."/>
            <person name="Xin B."/>
            <person name="Zou M."/>
            <person name="Gao Y."/>
            <person name="Qin F."/>
            <person name="Hu Q."/>
            <person name="Xie B."/>
            <person name="Cheng X."/>
        </authorList>
    </citation>
    <scope>NUCLEOTIDE SEQUENCE [LARGE SCALE GENOMIC DNA]</scope>
    <source>
        <strain evidence="2 3">IJ1G</strain>
    </source>
</reference>
<gene>
    <name evidence="2" type="ORF">IF1G_07760</name>
</gene>
<evidence type="ECO:0000313" key="2">
    <source>
        <dbReference type="EMBL" id="TQV93182.1"/>
    </source>
</evidence>
<comment type="caution">
    <text evidence="2">The sequence shown here is derived from an EMBL/GenBank/DDBJ whole genome shotgun (WGS) entry which is preliminary data.</text>
</comment>
<feature type="compositionally biased region" description="Acidic residues" evidence="1">
    <location>
        <begin position="285"/>
        <end position="294"/>
    </location>
</feature>
<name>A0A545UUP3_9HYPO</name>
<sequence>MSGSSSDGPSWKPAVDAVRKYYNFLVEELGAIPADCVEHAPEEGWPSISEGSLAGLEKTKEVVDVLRHLPYIKYCHGFNVQIAFGTEALDYRGAEVAVGDRSRWIPHGSLEFPPHVVVLTADDSPGSYGSQILLDTKKNTFSDYQPGGPSRAPESNAETNPDDFWHSRETRPVAEFFGLWEERFRSLEWTVDPFDDEAGMLLRYDNATDASFWIPPPSPPRSPCEVRQIYRDHGWPDDFRRRECRDALQEWNRTIRDRLAEPGNNLHEINRRLPGPQESYRGSEGEDEDTQSIC</sequence>
<dbReference type="EMBL" id="SPUK01000012">
    <property type="protein sequence ID" value="TQV93182.1"/>
    <property type="molecule type" value="Genomic_DNA"/>
</dbReference>
<evidence type="ECO:0000313" key="3">
    <source>
        <dbReference type="Proteomes" id="UP000315783"/>
    </source>
</evidence>